<dbReference type="Proteomes" id="UP001165960">
    <property type="component" value="Unassembled WGS sequence"/>
</dbReference>
<protein>
    <submittedName>
        <fullName evidence="1">Uncharacterized protein</fullName>
    </submittedName>
</protein>
<keyword evidence="2" id="KW-1185">Reference proteome</keyword>
<reference evidence="1" key="1">
    <citation type="submission" date="2022-04" db="EMBL/GenBank/DDBJ databases">
        <title>Genome of the entomopathogenic fungus Entomophthora muscae.</title>
        <authorList>
            <person name="Elya C."/>
            <person name="Lovett B.R."/>
            <person name="Lee E."/>
            <person name="Macias A.M."/>
            <person name="Hajek A.E."/>
            <person name="De Bivort B.L."/>
            <person name="Kasson M.T."/>
            <person name="De Fine Licht H.H."/>
            <person name="Stajich J.E."/>
        </authorList>
    </citation>
    <scope>NUCLEOTIDE SEQUENCE</scope>
    <source>
        <strain evidence="1">Berkeley</strain>
    </source>
</reference>
<proteinExistence type="predicted"/>
<dbReference type="EMBL" id="QTSX02005183">
    <property type="protein sequence ID" value="KAJ9060470.1"/>
    <property type="molecule type" value="Genomic_DNA"/>
</dbReference>
<evidence type="ECO:0000313" key="1">
    <source>
        <dbReference type="EMBL" id="KAJ9060470.1"/>
    </source>
</evidence>
<evidence type="ECO:0000313" key="2">
    <source>
        <dbReference type="Proteomes" id="UP001165960"/>
    </source>
</evidence>
<comment type="caution">
    <text evidence="1">The sequence shown here is derived from an EMBL/GenBank/DDBJ whole genome shotgun (WGS) entry which is preliminary data.</text>
</comment>
<organism evidence="1 2">
    <name type="scientific">Entomophthora muscae</name>
    <dbReference type="NCBI Taxonomy" id="34485"/>
    <lineage>
        <taxon>Eukaryota</taxon>
        <taxon>Fungi</taxon>
        <taxon>Fungi incertae sedis</taxon>
        <taxon>Zoopagomycota</taxon>
        <taxon>Entomophthoromycotina</taxon>
        <taxon>Entomophthoromycetes</taxon>
        <taxon>Entomophthorales</taxon>
        <taxon>Entomophthoraceae</taxon>
        <taxon>Entomophthora</taxon>
    </lineage>
</organism>
<name>A0ACC2SDU4_9FUNG</name>
<sequence length="493" mass="54011">MDTRLLGDKGATTRSINSQALASSSKQTPLLKKVDMGSSHYTALNSGSNLEYPNQLLDQESGIPVDNYGIVYMIFFLTGVAMLLPWNVFITADAFFALKFKGSKYETTFQNFFSAISSTTNLVVLVYALATQRKKNMYNRCLRWLVVMVLMFVVLTLYSQNRSFGPELNFWIAVVLLFIGAVSCSFLSSDVLALAATMNPIYVQGGIAGQALAGLLVSVAQLIVSFTGDQQEKKNKGLGIAPTPHNDAIIEQALIYFTSAFFITLFSTISFYYLQRHPLFSYTCIELDASDEDDAGKTLQETLLEQWRIVKNLVCEQLDLVFYLFLAFTITLALFPSLTASVRSVNSSGFVAKYFTQLSFVAYNVGDLIGRYLPTISGLLIESPRGIGMLSFGRLALIPVFLMSYLDLGAGVEPAFPAFLASDFMFFLAMAVLSITNGYLGSVLMMSAPARTRDVSHRGTMASVMSLTLTIGLTSGSILSFPIRAIACGCNPF</sequence>
<accession>A0ACC2SDU4</accession>
<gene>
    <name evidence="1" type="ORF">DSO57_1030639</name>
</gene>